<dbReference type="EMBL" id="JBIASD010000001">
    <property type="protein sequence ID" value="MFF3664000.1"/>
    <property type="molecule type" value="Genomic_DNA"/>
</dbReference>
<sequence length="141" mass="15558">MTLTAEVKKIAESKPFYAVAGAGDYAVEKLRELPEQIQKLQARRGELRETAKDIPVRAREYATTVQGKAEAVAKDFPNKAREYADTATTRFNELYNELAGRGRRIISKVSGEAALELEEVSKTAEQTAGRKPGRARTTSKA</sequence>
<dbReference type="Proteomes" id="UP001602013">
    <property type="component" value="Unassembled WGS sequence"/>
</dbReference>
<evidence type="ECO:0000313" key="3">
    <source>
        <dbReference type="Proteomes" id="UP001602013"/>
    </source>
</evidence>
<feature type="compositionally biased region" description="Basic residues" evidence="1">
    <location>
        <begin position="131"/>
        <end position="141"/>
    </location>
</feature>
<proteinExistence type="predicted"/>
<feature type="region of interest" description="Disordered" evidence="1">
    <location>
        <begin position="119"/>
        <end position="141"/>
    </location>
</feature>
<organism evidence="2 3">
    <name type="scientific">Microtetraspora malaysiensis</name>
    <dbReference type="NCBI Taxonomy" id="161358"/>
    <lineage>
        <taxon>Bacteria</taxon>
        <taxon>Bacillati</taxon>
        <taxon>Actinomycetota</taxon>
        <taxon>Actinomycetes</taxon>
        <taxon>Streptosporangiales</taxon>
        <taxon>Streptosporangiaceae</taxon>
        <taxon>Microtetraspora</taxon>
    </lineage>
</organism>
<name>A0ABW6SGB4_9ACTN</name>
<keyword evidence="3" id="KW-1185">Reference proteome</keyword>
<dbReference type="RefSeq" id="WP_387407940.1">
    <property type="nucleotide sequence ID" value="NZ_JBIASD010000001.1"/>
</dbReference>
<accession>A0ABW6SGB4</accession>
<evidence type="ECO:0000313" key="2">
    <source>
        <dbReference type="EMBL" id="MFF3664000.1"/>
    </source>
</evidence>
<evidence type="ECO:0008006" key="4">
    <source>
        <dbReference type="Google" id="ProtNLM"/>
    </source>
</evidence>
<reference evidence="2 3" key="1">
    <citation type="submission" date="2024-10" db="EMBL/GenBank/DDBJ databases">
        <title>The Natural Products Discovery Center: Release of the First 8490 Sequenced Strains for Exploring Actinobacteria Biosynthetic Diversity.</title>
        <authorList>
            <person name="Kalkreuter E."/>
            <person name="Kautsar S.A."/>
            <person name="Yang D."/>
            <person name="Bader C.D."/>
            <person name="Teijaro C.N."/>
            <person name="Fluegel L."/>
            <person name="Davis C.M."/>
            <person name="Simpson J.R."/>
            <person name="Lauterbach L."/>
            <person name="Steele A.D."/>
            <person name="Gui C."/>
            <person name="Meng S."/>
            <person name="Li G."/>
            <person name="Viehrig K."/>
            <person name="Ye F."/>
            <person name="Su P."/>
            <person name="Kiefer A.F."/>
            <person name="Nichols A."/>
            <person name="Cepeda A.J."/>
            <person name="Yan W."/>
            <person name="Fan B."/>
            <person name="Jiang Y."/>
            <person name="Adhikari A."/>
            <person name="Zheng C.-J."/>
            <person name="Schuster L."/>
            <person name="Cowan T.M."/>
            <person name="Smanski M.J."/>
            <person name="Chevrette M.G."/>
            <person name="De Carvalho L.P.S."/>
            <person name="Shen B."/>
        </authorList>
    </citation>
    <scope>NUCLEOTIDE SEQUENCE [LARGE SCALE GENOMIC DNA]</scope>
    <source>
        <strain evidence="2 3">NPDC002173</strain>
    </source>
</reference>
<protein>
    <recommendedName>
        <fullName evidence="4">Heparin-binding hemagglutinin</fullName>
    </recommendedName>
</protein>
<gene>
    <name evidence="2" type="ORF">ACFYXI_00295</name>
</gene>
<evidence type="ECO:0000256" key="1">
    <source>
        <dbReference type="SAM" id="MobiDB-lite"/>
    </source>
</evidence>
<comment type="caution">
    <text evidence="2">The sequence shown here is derived from an EMBL/GenBank/DDBJ whole genome shotgun (WGS) entry which is preliminary data.</text>
</comment>